<reference evidence="2 3" key="1">
    <citation type="submission" date="2009-02" db="EMBL/GenBank/DDBJ databases">
        <title>Genome sequence of Bacillus cereus 03BB102.</title>
        <authorList>
            <person name="Dodson R.J."/>
            <person name="Jackson P."/>
            <person name="Munk A.C."/>
            <person name="Brettin T."/>
            <person name="Bruce D."/>
            <person name="Detter C."/>
            <person name="Tapia R."/>
            <person name="Han C."/>
            <person name="Sutton G."/>
            <person name="Sims D."/>
        </authorList>
    </citation>
    <scope>NUCLEOTIDE SEQUENCE [LARGE SCALE GENOMIC DNA]</scope>
    <source>
        <strain evidence="2 3">03BB102</strain>
        <plasmid evidence="3">Plasmid p03BB102_179</plasmid>
    </source>
</reference>
<accession>A0A125Y9R6</accession>
<keyword evidence="1" id="KW-0812">Transmembrane</keyword>
<dbReference type="RefSeq" id="WP_000895366.1">
    <property type="nucleotide sequence ID" value="NC_012473.1"/>
</dbReference>
<dbReference type="KEGG" id="bcx:BCA_A0017"/>
<organism evidence="2 3">
    <name type="scientific">Bacillus cereus (strain 03BB102)</name>
    <dbReference type="NCBI Taxonomy" id="572264"/>
    <lineage>
        <taxon>Bacteria</taxon>
        <taxon>Bacillati</taxon>
        <taxon>Bacillota</taxon>
        <taxon>Bacilli</taxon>
        <taxon>Bacillales</taxon>
        <taxon>Bacillaceae</taxon>
        <taxon>Bacillus</taxon>
        <taxon>Bacillus cereus group</taxon>
    </lineage>
</organism>
<feature type="transmembrane region" description="Helical" evidence="1">
    <location>
        <begin position="12"/>
        <end position="33"/>
    </location>
</feature>
<sequence length="291" mass="33996">MLEYIKDIDISNWIALVSIIVAIYIGVRSINIAKGALEHSQRSLVINESYKPIINDINNYRNKKLYLYSSQLLDFSEIKAVKKGYIFDALEEDWKQKINKILEKENSINKIKKSLDGIASNAICEVINENIEKTDYEEEVGNIEFKMKGSKLYDVLMSNSLYSILVLSHAKPEMYCEILVEQIEYDSEAGEIPVKRPECLLPIERAFEKYMNIELDPNNELPQFDIDNVEKQIMRAINNNPKHIVMENEYTELIKIFNKLQSEINERIRELIIPGHKKKRSPFLKRLLKKH</sequence>
<keyword evidence="1" id="KW-0472">Membrane</keyword>
<proteinExistence type="predicted"/>
<dbReference type="PATRIC" id="fig|572264.18.peg.5620"/>
<gene>
    <name evidence="2" type="ordered locus">BCA_A0017</name>
</gene>
<evidence type="ECO:0000256" key="1">
    <source>
        <dbReference type="SAM" id="Phobius"/>
    </source>
</evidence>
<evidence type="ECO:0000313" key="3">
    <source>
        <dbReference type="Proteomes" id="UP000002210"/>
    </source>
</evidence>
<geneLocation type="plasmid" evidence="2 3">
    <name>p03BB102_179</name>
</geneLocation>
<keyword evidence="1" id="KW-1133">Transmembrane helix</keyword>
<dbReference type="AlphaFoldDB" id="A0A125Y9R6"/>
<name>A0A125Y9R6_BACC3</name>
<dbReference type="Proteomes" id="UP000002210">
    <property type="component" value="Plasmid p03BB102_179"/>
</dbReference>
<evidence type="ECO:0000313" key="2">
    <source>
        <dbReference type="EMBL" id="ACO25656.1"/>
    </source>
</evidence>
<dbReference type="EMBL" id="CP001406">
    <property type="protein sequence ID" value="ACO25656.1"/>
    <property type="molecule type" value="Genomic_DNA"/>
</dbReference>
<keyword evidence="2" id="KW-0614">Plasmid</keyword>
<protein>
    <submittedName>
        <fullName evidence="2">Uncharacterized protein</fullName>
    </submittedName>
</protein>